<evidence type="ECO:0000313" key="1">
    <source>
        <dbReference type="EMBL" id="ABY24501.1"/>
    </source>
</evidence>
<name>A9WTI0_RENSM</name>
<dbReference type="AlphaFoldDB" id="A9WTI0"/>
<reference evidence="2" key="1">
    <citation type="journal article" date="2008" name="J. Bacteriol.">
        <title>Genome sequence of the fish pathogen Renibacterium salmoninarum suggests reductive evolution away from an environmental Arthrobacter ancestor.</title>
        <authorList>
            <person name="Wiens G.D."/>
            <person name="Rockey D.D."/>
            <person name="Wu Z."/>
            <person name="Chang J."/>
            <person name="Levy R."/>
            <person name="Crane S."/>
            <person name="Chen D.S."/>
            <person name="Capri G.R."/>
            <person name="Burnett J.R."/>
            <person name="Sudheesh P.S."/>
            <person name="Schipma M.J."/>
            <person name="Burd H."/>
            <person name="Bhattacharyya A."/>
            <person name="Rhodes L.D."/>
            <person name="Kaul R."/>
            <person name="Strom M.S."/>
        </authorList>
    </citation>
    <scope>NUCLEOTIDE SEQUENCE [LARGE SCALE GENOMIC DNA]</scope>
    <source>
        <strain evidence="2">ATCC 33209 / DSM 20767 / JCM 11484 / NBRC 15589 / NCIMB 2235</strain>
    </source>
</reference>
<keyword evidence="1" id="KW-0762">Sugar transport</keyword>
<dbReference type="RefSeq" id="WP_012246156.1">
    <property type="nucleotide sequence ID" value="NC_010168.1"/>
</dbReference>
<dbReference type="HOGENOM" id="CLU_2303716_0_0_11"/>
<sequence>MAKEALKLSFSKEFQEAFATDGGWVPGNLKYASALGNDDLSKLTVDAVRGSVGTPAAKNWALVESAKTIDDFFVAMGSGKDPVSLAKTADEKITSILNGK</sequence>
<dbReference type="EMBL" id="CP000910">
    <property type="protein sequence ID" value="ABY24501.1"/>
    <property type="molecule type" value="Genomic_DNA"/>
</dbReference>
<gene>
    <name evidence="1" type="ordered locus">RSal33209_2776</name>
</gene>
<evidence type="ECO:0000313" key="2">
    <source>
        <dbReference type="Proteomes" id="UP000002007"/>
    </source>
</evidence>
<proteinExistence type="predicted"/>
<dbReference type="SUPFAM" id="SSF53850">
    <property type="entry name" value="Periplasmic binding protein-like II"/>
    <property type="match status" value="1"/>
</dbReference>
<keyword evidence="1" id="KW-0813">Transport</keyword>
<dbReference type="Proteomes" id="UP000002007">
    <property type="component" value="Chromosome"/>
</dbReference>
<organism evidence="1 2">
    <name type="scientific">Renibacterium salmoninarum (strain ATCC 33209 / DSM 20767 / JCM 11484 / NBRC 15589 / NCIMB 2235)</name>
    <dbReference type="NCBI Taxonomy" id="288705"/>
    <lineage>
        <taxon>Bacteria</taxon>
        <taxon>Bacillati</taxon>
        <taxon>Actinomycetota</taxon>
        <taxon>Actinomycetes</taxon>
        <taxon>Micrococcales</taxon>
        <taxon>Micrococcaceae</taxon>
        <taxon>Renibacterium</taxon>
    </lineage>
</organism>
<protein>
    <submittedName>
        <fullName evidence="1">Sugar transporter sugar binding protein</fullName>
    </submittedName>
</protein>
<dbReference type="KEGG" id="rsa:RSal33209_2776"/>
<keyword evidence="2" id="KW-1185">Reference proteome</keyword>
<dbReference type="STRING" id="288705.RSal33209_2776"/>
<accession>A9WTI0</accession>
<dbReference type="eggNOG" id="COG1653">
    <property type="taxonomic scope" value="Bacteria"/>
</dbReference>